<name>A0A382F628_9ZZZZ</name>
<dbReference type="InterPro" id="IPR050177">
    <property type="entry name" value="Lipid_A_modif_metabolic_enz"/>
</dbReference>
<dbReference type="EMBL" id="UINC01048067">
    <property type="protein sequence ID" value="SVB58145.1"/>
    <property type="molecule type" value="Genomic_DNA"/>
</dbReference>
<accession>A0A382F628</accession>
<organism evidence="2">
    <name type="scientific">marine metagenome</name>
    <dbReference type="NCBI Taxonomy" id="408172"/>
    <lineage>
        <taxon>unclassified sequences</taxon>
        <taxon>metagenomes</taxon>
        <taxon>ecological metagenomes</taxon>
    </lineage>
</organism>
<dbReference type="InterPro" id="IPR036291">
    <property type="entry name" value="NAD(P)-bd_dom_sf"/>
</dbReference>
<evidence type="ECO:0000259" key="1">
    <source>
        <dbReference type="Pfam" id="PF01370"/>
    </source>
</evidence>
<dbReference type="Pfam" id="PF01370">
    <property type="entry name" value="Epimerase"/>
    <property type="match status" value="1"/>
</dbReference>
<gene>
    <name evidence="2" type="ORF">METZ01_LOCUS210999</name>
</gene>
<sequence>VKILVTGGSGFIGSNLCDFLVKKSHKVTVVDNLSTGKISNLVGIINQIDFFEAGIEDFNFNKCKALDAVIHLAAQPSVPLSLSNFKDSSISNLLGTIQVVNYCKQKKIPLVYASSSAVYGNLDKGDDASTKVDLLSPYSADKYAMEVYASVANKAYGLSSIGLRFFNVYGPRQDPSSPYSGVISIFIDLMLKGLAIQINGGHQTRDFIYVSDVVELIYESLLISKRNVVCEKVNVLTGVSKSIDFLADSLMKIIGKSVEKIYKDLPIGDPELSSGCVDKMINLFNLDSSKLIQLDIGLKKTVDFINNSDENKF</sequence>
<feature type="non-terminal residue" evidence="2">
    <location>
        <position position="1"/>
    </location>
</feature>
<evidence type="ECO:0000313" key="2">
    <source>
        <dbReference type="EMBL" id="SVB58145.1"/>
    </source>
</evidence>
<dbReference type="AlphaFoldDB" id="A0A382F628"/>
<feature type="domain" description="NAD-dependent epimerase/dehydratase" evidence="1">
    <location>
        <begin position="3"/>
        <end position="220"/>
    </location>
</feature>
<dbReference type="SUPFAM" id="SSF51735">
    <property type="entry name" value="NAD(P)-binding Rossmann-fold domains"/>
    <property type="match status" value="1"/>
</dbReference>
<dbReference type="PANTHER" id="PTHR43245">
    <property type="entry name" value="BIFUNCTIONAL POLYMYXIN RESISTANCE PROTEIN ARNA"/>
    <property type="match status" value="1"/>
</dbReference>
<protein>
    <recommendedName>
        <fullName evidence="1">NAD-dependent epimerase/dehydratase domain-containing protein</fullName>
    </recommendedName>
</protein>
<dbReference type="Gene3D" id="3.90.25.10">
    <property type="entry name" value="UDP-galactose 4-epimerase, domain 1"/>
    <property type="match status" value="1"/>
</dbReference>
<dbReference type="PANTHER" id="PTHR43245:SF13">
    <property type="entry name" value="UDP-D-APIOSE_UDP-D-XYLOSE SYNTHASE 2"/>
    <property type="match status" value="1"/>
</dbReference>
<reference evidence="2" key="1">
    <citation type="submission" date="2018-05" db="EMBL/GenBank/DDBJ databases">
        <authorList>
            <person name="Lanie J.A."/>
            <person name="Ng W.-L."/>
            <person name="Kazmierczak K.M."/>
            <person name="Andrzejewski T.M."/>
            <person name="Davidsen T.M."/>
            <person name="Wayne K.J."/>
            <person name="Tettelin H."/>
            <person name="Glass J.I."/>
            <person name="Rusch D."/>
            <person name="Podicherti R."/>
            <person name="Tsui H.-C.T."/>
            <person name="Winkler M.E."/>
        </authorList>
    </citation>
    <scope>NUCLEOTIDE SEQUENCE</scope>
</reference>
<proteinExistence type="predicted"/>
<dbReference type="Gene3D" id="3.40.50.720">
    <property type="entry name" value="NAD(P)-binding Rossmann-like Domain"/>
    <property type="match status" value="1"/>
</dbReference>
<dbReference type="InterPro" id="IPR001509">
    <property type="entry name" value="Epimerase_deHydtase"/>
</dbReference>